<keyword evidence="6" id="KW-1185">Reference proteome</keyword>
<evidence type="ECO:0000313" key="6">
    <source>
        <dbReference type="Proteomes" id="UP000306145"/>
    </source>
</evidence>
<dbReference type="PANTHER" id="PTHR43537:SF24">
    <property type="entry name" value="GLUCONATE OPERON TRANSCRIPTIONAL REPRESSOR"/>
    <property type="match status" value="1"/>
</dbReference>
<dbReference type="SMART" id="SM00345">
    <property type="entry name" value="HTH_GNTR"/>
    <property type="match status" value="1"/>
</dbReference>
<dbReference type="Pfam" id="PF00392">
    <property type="entry name" value="GntR"/>
    <property type="match status" value="1"/>
</dbReference>
<dbReference type="InterPro" id="IPR036390">
    <property type="entry name" value="WH_DNA-bd_sf"/>
</dbReference>
<sequence>MSIATESGRTDVPLGRLLFDRLREQLVEGTYPPGSRVPIDAIKEEFGVSKQPVMEALRRLATMGLVEIVPQSGCVVRQYTQQEARDFFGVFGSFEGDIAAAAARRHTPEELVELDHAFELLHQAEHTPEVAQRSRDYFQYNAGFHRVIHRMARSPLIADLSQRMWVLSDFLMYGFAGAAPIAGAVDARNHDHDLIRTAIRDRNDTVARAAMDHHIRSITRLFAD</sequence>
<evidence type="ECO:0000259" key="4">
    <source>
        <dbReference type="PROSITE" id="PS50949"/>
    </source>
</evidence>
<reference evidence="5 6" key="1">
    <citation type="submission" date="2019-06" db="EMBL/GenBank/DDBJ databases">
        <title>Micromonospora ordensis sp. nov., isolated from deep marine sediment.</title>
        <authorList>
            <person name="Veyisoglu A."/>
            <person name="Carro L."/>
            <person name="Klenk H.-P."/>
            <person name="Sahin N."/>
        </authorList>
    </citation>
    <scope>NUCLEOTIDE SEQUENCE [LARGE SCALE GENOMIC DNA]</scope>
    <source>
        <strain evidence="5 6">S2509</strain>
    </source>
</reference>
<dbReference type="Gene3D" id="1.20.120.530">
    <property type="entry name" value="GntR ligand-binding domain-like"/>
    <property type="match status" value="1"/>
</dbReference>
<dbReference type="SUPFAM" id="SSF48008">
    <property type="entry name" value="GntR ligand-binding domain-like"/>
    <property type="match status" value="1"/>
</dbReference>
<dbReference type="PANTHER" id="PTHR43537">
    <property type="entry name" value="TRANSCRIPTIONAL REGULATOR, GNTR FAMILY"/>
    <property type="match status" value="1"/>
</dbReference>
<evidence type="ECO:0000256" key="1">
    <source>
        <dbReference type="ARBA" id="ARBA00023015"/>
    </source>
</evidence>
<dbReference type="RefSeq" id="WP_139583154.1">
    <property type="nucleotide sequence ID" value="NZ_VDFY01000093.1"/>
</dbReference>
<organism evidence="5 6">
    <name type="scientific">Micromonospora orduensis</name>
    <dbReference type="NCBI Taxonomy" id="1420891"/>
    <lineage>
        <taxon>Bacteria</taxon>
        <taxon>Bacillati</taxon>
        <taxon>Actinomycetota</taxon>
        <taxon>Actinomycetes</taxon>
        <taxon>Micromonosporales</taxon>
        <taxon>Micromonosporaceae</taxon>
        <taxon>Micromonospora</taxon>
    </lineage>
</organism>
<accession>A0A5C4QXU3</accession>
<dbReference type="EMBL" id="VDFY01000093">
    <property type="protein sequence ID" value="TNH30887.1"/>
    <property type="molecule type" value="Genomic_DNA"/>
</dbReference>
<dbReference type="GO" id="GO:0003677">
    <property type="term" value="F:DNA binding"/>
    <property type="evidence" value="ECO:0007669"/>
    <property type="project" value="UniProtKB-KW"/>
</dbReference>
<dbReference type="Pfam" id="PF07729">
    <property type="entry name" value="FCD"/>
    <property type="match status" value="1"/>
</dbReference>
<dbReference type="InterPro" id="IPR008920">
    <property type="entry name" value="TF_FadR/GntR_C"/>
</dbReference>
<dbReference type="InterPro" id="IPR036388">
    <property type="entry name" value="WH-like_DNA-bd_sf"/>
</dbReference>
<dbReference type="InterPro" id="IPR000524">
    <property type="entry name" value="Tscrpt_reg_HTH_GntR"/>
</dbReference>
<proteinExistence type="predicted"/>
<keyword evidence="3" id="KW-0804">Transcription</keyword>
<name>A0A5C4QXU3_9ACTN</name>
<dbReference type="AlphaFoldDB" id="A0A5C4QXU3"/>
<comment type="caution">
    <text evidence="5">The sequence shown here is derived from an EMBL/GenBank/DDBJ whole genome shotgun (WGS) entry which is preliminary data.</text>
</comment>
<protein>
    <submittedName>
        <fullName evidence="5">GntR family transcriptional regulator</fullName>
    </submittedName>
</protein>
<dbReference type="SMART" id="SM00895">
    <property type="entry name" value="FCD"/>
    <property type="match status" value="1"/>
</dbReference>
<dbReference type="PROSITE" id="PS50949">
    <property type="entry name" value="HTH_GNTR"/>
    <property type="match status" value="1"/>
</dbReference>
<dbReference type="GO" id="GO:0003700">
    <property type="term" value="F:DNA-binding transcription factor activity"/>
    <property type="evidence" value="ECO:0007669"/>
    <property type="project" value="InterPro"/>
</dbReference>
<evidence type="ECO:0000313" key="5">
    <source>
        <dbReference type="EMBL" id="TNH30887.1"/>
    </source>
</evidence>
<dbReference type="Proteomes" id="UP000306145">
    <property type="component" value="Unassembled WGS sequence"/>
</dbReference>
<evidence type="ECO:0000256" key="3">
    <source>
        <dbReference type="ARBA" id="ARBA00023163"/>
    </source>
</evidence>
<dbReference type="SUPFAM" id="SSF46785">
    <property type="entry name" value="Winged helix' DNA-binding domain"/>
    <property type="match status" value="1"/>
</dbReference>
<dbReference type="CDD" id="cd07377">
    <property type="entry name" value="WHTH_GntR"/>
    <property type="match status" value="1"/>
</dbReference>
<keyword evidence="1" id="KW-0805">Transcription regulation</keyword>
<gene>
    <name evidence="5" type="ORF">FHG89_05045</name>
</gene>
<evidence type="ECO:0000256" key="2">
    <source>
        <dbReference type="ARBA" id="ARBA00023125"/>
    </source>
</evidence>
<dbReference type="Gene3D" id="1.10.10.10">
    <property type="entry name" value="Winged helix-like DNA-binding domain superfamily/Winged helix DNA-binding domain"/>
    <property type="match status" value="1"/>
</dbReference>
<dbReference type="OrthoDB" id="7989071at2"/>
<dbReference type="InterPro" id="IPR011711">
    <property type="entry name" value="GntR_C"/>
</dbReference>
<keyword evidence="2" id="KW-0238">DNA-binding</keyword>
<feature type="domain" description="HTH gntR-type" evidence="4">
    <location>
        <begin position="12"/>
        <end position="79"/>
    </location>
</feature>